<gene>
    <name evidence="1" type="primary">67</name>
    <name evidence="1" type="ORF">SEA_CEN1621_67</name>
</gene>
<evidence type="ECO:0000313" key="1">
    <source>
        <dbReference type="EMBL" id="UVK59082.1"/>
    </source>
</evidence>
<keyword evidence="2" id="KW-1185">Reference proteome</keyword>
<accession>A0A9E7QAE0</accession>
<proteinExistence type="predicted"/>
<dbReference type="Proteomes" id="UP001058660">
    <property type="component" value="Segment"/>
</dbReference>
<sequence>MNNAAAATIASLTVANGGATFTAEGELVTSGFSVAGVAPALRLAVEDFTPAAVLAVVARFAGAGFFGTWIEEGEVWIEPTNVLADADEAHALAEARGEIAYYDLDNLAEIRL</sequence>
<name>A0A9E7QAE0_9CAUD</name>
<organism evidence="1 2">
    <name type="scientific">Microbacterium phage Cen1621</name>
    <dbReference type="NCBI Taxonomy" id="2965191"/>
    <lineage>
        <taxon>Viruses</taxon>
        <taxon>Duplodnaviria</taxon>
        <taxon>Heunggongvirae</taxon>
        <taxon>Uroviricota</taxon>
        <taxon>Caudoviricetes</taxon>
        <taxon>Casidaviridae</taxon>
        <taxon>Cenunavirus</taxon>
        <taxon>Cenunavirus Cen1621</taxon>
    </lineage>
</organism>
<protein>
    <submittedName>
        <fullName evidence="1">Membrane protein</fullName>
    </submittedName>
</protein>
<dbReference type="EMBL" id="ON970568">
    <property type="protein sequence ID" value="UVK59082.1"/>
    <property type="molecule type" value="Genomic_DNA"/>
</dbReference>
<reference evidence="1" key="1">
    <citation type="submission" date="2022-07" db="EMBL/GenBank/DDBJ databases">
        <authorList>
            <person name="Torres-Arroyo K.M."/>
            <person name="Cardona-Perez A.V."/>
            <person name="Cruz-Vazquez C.O."/>
            <person name="Davila-Rivera B.E."/>
            <person name="Flores-Rivera E.M."/>
            <person name="Morales-Rodriguez J."/>
            <person name="Ramirez-Renta G.M."/>
            <person name="Ramos-Rodriguez C.M."/>
            <person name="Rodriguez-Rivera J.M."/>
            <person name="Toledo-Marrero N."/>
            <person name="Velazquez-Nunez L.D."/>
            <person name="Velez-Alicea A.S."/>
            <person name="Vazquez E."/>
            <person name="Balish M.F."/>
            <person name="Garlena R.A."/>
            <person name="Russell D.A."/>
            <person name="Jacobs-Sera D."/>
            <person name="Hatfull G.F."/>
        </authorList>
    </citation>
    <scope>NUCLEOTIDE SEQUENCE</scope>
</reference>
<evidence type="ECO:0000313" key="2">
    <source>
        <dbReference type="Proteomes" id="UP001058660"/>
    </source>
</evidence>